<comment type="caution">
    <text evidence="1">The sequence shown here is derived from an EMBL/GenBank/DDBJ whole genome shotgun (WGS) entry which is preliminary data.</text>
</comment>
<reference evidence="1" key="2">
    <citation type="submission" date="2020-09" db="EMBL/GenBank/DDBJ databases">
        <authorList>
            <person name="Sun Q."/>
            <person name="Zhou Y."/>
        </authorList>
    </citation>
    <scope>NUCLEOTIDE SEQUENCE</scope>
    <source>
        <strain evidence="1">CGMCC 4.7110</strain>
    </source>
</reference>
<dbReference type="Gene3D" id="1.10.600.10">
    <property type="entry name" value="Farnesyl Diphosphate Synthase"/>
    <property type="match status" value="1"/>
</dbReference>
<dbReference type="PANTHER" id="PTHR31480">
    <property type="entry name" value="BIFUNCTIONAL LYCOPENE CYCLASE/PHYTOENE SYNTHASE"/>
    <property type="match status" value="1"/>
</dbReference>
<reference evidence="1" key="1">
    <citation type="journal article" date="2014" name="Int. J. Syst. Evol. Microbiol.">
        <title>Complete genome sequence of Corynebacterium casei LMG S-19264T (=DSM 44701T), isolated from a smear-ripened cheese.</title>
        <authorList>
            <consortium name="US DOE Joint Genome Institute (JGI-PGF)"/>
            <person name="Walter F."/>
            <person name="Albersmeier A."/>
            <person name="Kalinowski J."/>
            <person name="Ruckert C."/>
        </authorList>
    </citation>
    <scope>NUCLEOTIDE SEQUENCE</scope>
    <source>
        <strain evidence="1">CGMCC 4.7110</strain>
    </source>
</reference>
<sequence length="304" mass="33190">MSTWNKTLTAAGITEPETRRDYGIQRRRVRQYRRSAYLACRVLLPPAVLPHVVAATAVMHHGDELLDSGPKPERAAAWAAWERRVRTALETGSSDDPLIRTLLHTVSAFPRHREAVEAFLTTAAVELGFDGFATEADYQAYVDAYSLPAFLPIAGLLGPESDTDGRFRAGCRTLIDGSQRLDFVNDLAEDLREGHPGIPAETLKRFSVTVEDLEAGRASEGLRSLVEHEVETARTDLRSGREVLALMPAAHRPMVHALIEIELMTAEAVLARGTGVLRGSAAPSTAGTLKLLLGARRAAVRARR</sequence>
<accession>A0A917UHS7</accession>
<evidence type="ECO:0000313" key="2">
    <source>
        <dbReference type="Proteomes" id="UP000653411"/>
    </source>
</evidence>
<name>A0A917UHS7_9ACTN</name>
<protein>
    <submittedName>
        <fullName evidence="1">Phytoene synthase</fullName>
    </submittedName>
</protein>
<gene>
    <name evidence="1" type="primary">crtB</name>
    <name evidence="1" type="ORF">GCM10011578_015530</name>
</gene>
<dbReference type="GO" id="GO:0016765">
    <property type="term" value="F:transferase activity, transferring alkyl or aryl (other than methyl) groups"/>
    <property type="evidence" value="ECO:0007669"/>
    <property type="project" value="UniProtKB-ARBA"/>
</dbReference>
<dbReference type="RefSeq" id="WP_189261845.1">
    <property type="nucleotide sequence ID" value="NZ_BMML01000003.1"/>
</dbReference>
<dbReference type="Pfam" id="PF00494">
    <property type="entry name" value="SQS_PSY"/>
    <property type="match status" value="1"/>
</dbReference>
<dbReference type="EMBL" id="BMML01000003">
    <property type="protein sequence ID" value="GGM95971.1"/>
    <property type="molecule type" value="Genomic_DNA"/>
</dbReference>
<keyword evidence="2" id="KW-1185">Reference proteome</keyword>
<dbReference type="SUPFAM" id="SSF48576">
    <property type="entry name" value="Terpenoid synthases"/>
    <property type="match status" value="1"/>
</dbReference>
<dbReference type="Proteomes" id="UP000653411">
    <property type="component" value="Unassembled WGS sequence"/>
</dbReference>
<proteinExistence type="predicted"/>
<dbReference type="InterPro" id="IPR002060">
    <property type="entry name" value="Squ/phyt_synthse"/>
</dbReference>
<dbReference type="AlphaFoldDB" id="A0A917UHS7"/>
<evidence type="ECO:0000313" key="1">
    <source>
        <dbReference type="EMBL" id="GGM95971.1"/>
    </source>
</evidence>
<dbReference type="InterPro" id="IPR008949">
    <property type="entry name" value="Isoprenoid_synthase_dom_sf"/>
</dbReference>
<organism evidence="1 2">
    <name type="scientific">Streptomyces fuscichromogenes</name>
    <dbReference type="NCBI Taxonomy" id="1324013"/>
    <lineage>
        <taxon>Bacteria</taxon>
        <taxon>Bacillati</taxon>
        <taxon>Actinomycetota</taxon>
        <taxon>Actinomycetes</taxon>
        <taxon>Kitasatosporales</taxon>
        <taxon>Streptomycetaceae</taxon>
        <taxon>Streptomyces</taxon>
    </lineage>
</organism>